<keyword evidence="4" id="KW-1185">Reference proteome</keyword>
<dbReference type="InterPro" id="IPR017451">
    <property type="entry name" value="F-box-assoc_interact_dom"/>
</dbReference>
<feature type="compositionally biased region" description="Basic and acidic residues" evidence="1">
    <location>
        <begin position="416"/>
        <end position="427"/>
    </location>
</feature>
<dbReference type="SMART" id="SM00256">
    <property type="entry name" value="FBOX"/>
    <property type="match status" value="1"/>
</dbReference>
<dbReference type="InterPro" id="IPR001810">
    <property type="entry name" value="F-box_dom"/>
</dbReference>
<dbReference type="Gene3D" id="1.20.1280.50">
    <property type="match status" value="1"/>
</dbReference>
<evidence type="ECO:0000256" key="1">
    <source>
        <dbReference type="SAM" id="MobiDB-lite"/>
    </source>
</evidence>
<dbReference type="Pfam" id="PF12937">
    <property type="entry name" value="F-box-like"/>
    <property type="match status" value="1"/>
</dbReference>
<sequence>MHDHLPRDVLISILSRLPVSTLLRCIAVCKSWYALISSPLFISENLHFGSENTHLLLRYCVGEGVTEKHQSYELFRDDNHTFERCRKLDFPFTSVNNFYRIVGSCNGLICLTDDMGEDDLTTILWNPSIGKSVALPEPRVTFTSHGAFSHTHGFGYDPLTNDYKVVRIANISFNELQPLVELYELSKGRWRDISHKATGVCYRLGDSIPAALVGGIVHWAAMDEDFKNSVLSFDMSKEVFGEILVPDSVATASLRYFTDLRVGTYKESLAFFVQSTYGTNPYCCVWVMKEYGNVQSWTQIFSINHLRLGFQLLVGFRKTGEALFVDRDKCLVLFHHEEQLVEYLDICGSYLHAFYASTYRESLVFLDKDTGRSDIDTVQDIWIRRNSEDVSDECTNYHETSRNGEDGKGKGKLTYKSKEKGNCKNFG</sequence>
<feature type="domain" description="F-box" evidence="2">
    <location>
        <begin position="1"/>
        <end position="45"/>
    </location>
</feature>
<dbReference type="EMBL" id="CAMAPF010000996">
    <property type="protein sequence ID" value="CAH9136779.1"/>
    <property type="molecule type" value="Genomic_DNA"/>
</dbReference>
<evidence type="ECO:0000313" key="3">
    <source>
        <dbReference type="EMBL" id="CAH9136779.1"/>
    </source>
</evidence>
<dbReference type="Proteomes" id="UP001152523">
    <property type="component" value="Unassembled WGS sequence"/>
</dbReference>
<gene>
    <name evidence="3" type="ORF">CEPIT_LOCUS35534</name>
</gene>
<evidence type="ECO:0000259" key="2">
    <source>
        <dbReference type="PROSITE" id="PS50181"/>
    </source>
</evidence>
<dbReference type="CDD" id="cd22157">
    <property type="entry name" value="F-box_AtFBW1-like"/>
    <property type="match status" value="1"/>
</dbReference>
<reference evidence="3" key="1">
    <citation type="submission" date="2022-07" db="EMBL/GenBank/DDBJ databases">
        <authorList>
            <person name="Macas J."/>
            <person name="Novak P."/>
            <person name="Neumann P."/>
        </authorList>
    </citation>
    <scope>NUCLEOTIDE SEQUENCE</scope>
</reference>
<dbReference type="InterPro" id="IPR036047">
    <property type="entry name" value="F-box-like_dom_sf"/>
</dbReference>
<dbReference type="InterPro" id="IPR006527">
    <property type="entry name" value="F-box-assoc_dom_typ1"/>
</dbReference>
<dbReference type="Pfam" id="PF07734">
    <property type="entry name" value="FBA_1"/>
    <property type="match status" value="1"/>
</dbReference>
<dbReference type="PROSITE" id="PS50181">
    <property type="entry name" value="FBOX"/>
    <property type="match status" value="1"/>
</dbReference>
<dbReference type="PANTHER" id="PTHR31672:SF13">
    <property type="entry name" value="F-BOX PROTEIN CPR30-LIKE"/>
    <property type="match status" value="1"/>
</dbReference>
<dbReference type="NCBIfam" id="TIGR01640">
    <property type="entry name" value="F_box_assoc_1"/>
    <property type="match status" value="1"/>
</dbReference>
<proteinExistence type="predicted"/>
<comment type="caution">
    <text evidence="3">The sequence shown here is derived from an EMBL/GenBank/DDBJ whole genome shotgun (WGS) entry which is preliminary data.</text>
</comment>
<dbReference type="AlphaFoldDB" id="A0AAV0FMX3"/>
<evidence type="ECO:0000313" key="4">
    <source>
        <dbReference type="Proteomes" id="UP001152523"/>
    </source>
</evidence>
<dbReference type="InterPro" id="IPR050796">
    <property type="entry name" value="SCF_F-box_component"/>
</dbReference>
<feature type="region of interest" description="Disordered" evidence="1">
    <location>
        <begin position="394"/>
        <end position="427"/>
    </location>
</feature>
<accession>A0AAV0FMX3</accession>
<organism evidence="3 4">
    <name type="scientific">Cuscuta epithymum</name>
    <dbReference type="NCBI Taxonomy" id="186058"/>
    <lineage>
        <taxon>Eukaryota</taxon>
        <taxon>Viridiplantae</taxon>
        <taxon>Streptophyta</taxon>
        <taxon>Embryophyta</taxon>
        <taxon>Tracheophyta</taxon>
        <taxon>Spermatophyta</taxon>
        <taxon>Magnoliopsida</taxon>
        <taxon>eudicotyledons</taxon>
        <taxon>Gunneridae</taxon>
        <taxon>Pentapetalae</taxon>
        <taxon>asterids</taxon>
        <taxon>lamiids</taxon>
        <taxon>Solanales</taxon>
        <taxon>Convolvulaceae</taxon>
        <taxon>Cuscuteae</taxon>
        <taxon>Cuscuta</taxon>
        <taxon>Cuscuta subgen. Cuscuta</taxon>
    </lineage>
</organism>
<name>A0AAV0FMX3_9ASTE</name>
<dbReference type="PANTHER" id="PTHR31672">
    <property type="entry name" value="BNACNNG10540D PROTEIN"/>
    <property type="match status" value="1"/>
</dbReference>
<feature type="compositionally biased region" description="Basic and acidic residues" evidence="1">
    <location>
        <begin position="395"/>
        <end position="409"/>
    </location>
</feature>
<dbReference type="SUPFAM" id="SSF81383">
    <property type="entry name" value="F-box domain"/>
    <property type="match status" value="1"/>
</dbReference>
<protein>
    <recommendedName>
        <fullName evidence="2">F-box domain-containing protein</fullName>
    </recommendedName>
</protein>